<evidence type="ECO:0000256" key="4">
    <source>
        <dbReference type="ARBA" id="ARBA00023014"/>
    </source>
</evidence>
<dbReference type="InterPro" id="IPR005805">
    <property type="entry name" value="Rieske_Fe-S_prot_C"/>
</dbReference>
<keyword evidence="7" id="KW-0472">Membrane</keyword>
<evidence type="ECO:0000256" key="2">
    <source>
        <dbReference type="ARBA" id="ARBA00022723"/>
    </source>
</evidence>
<dbReference type="PANTHER" id="PTHR39157:SF1">
    <property type="entry name" value="DOXX FAMILY PROTEIN"/>
    <property type="match status" value="1"/>
</dbReference>
<dbReference type="InterPro" id="IPR036922">
    <property type="entry name" value="Rieske_2Fe-2S_sf"/>
</dbReference>
<feature type="domain" description="Rieske" evidence="8">
    <location>
        <begin position="323"/>
        <end position="416"/>
    </location>
</feature>
<dbReference type="EMBL" id="MCIF01000002">
    <property type="protein sequence ID" value="RAQ97470.1"/>
    <property type="molecule type" value="Genomic_DNA"/>
</dbReference>
<keyword evidence="7" id="KW-1133">Transmembrane helix</keyword>
<keyword evidence="5" id="KW-1015">Disulfide bond</keyword>
<dbReference type="Pfam" id="PF04173">
    <property type="entry name" value="DoxD"/>
    <property type="match status" value="1"/>
</dbReference>
<feature type="compositionally biased region" description="Low complexity" evidence="6">
    <location>
        <begin position="290"/>
        <end position="309"/>
    </location>
</feature>
<dbReference type="Pfam" id="PF00355">
    <property type="entry name" value="Rieske"/>
    <property type="match status" value="1"/>
</dbReference>
<gene>
    <name evidence="9" type="ORF">A4R35_18170</name>
</gene>
<sequence length="419" mass="43597">MTSGSSSKKRPAYLEPTQKLPAAAQPGSGKSSGRWGFPNVALLPLRLFLGITFLYAGLQKFSDPQFFHPGTPGYIGNQLINFARGSPLHNVLIYVALPHATAVGLLVAVGEIAIGIGTLLGLLLRPAAFGGLLLSLIFFLTASWHVYPYFYGSDIVFVFCWITLLLVGPLHSGLPSVDGYLLQLFGPEDGHWPRSIFAQVLLIVLGVNNAHELEAWLSPSSAAAVAARPQGQVRRSVQWQHQREVRRSFILGLAAGGLATIVLGLGSSLLFVRSFLAGRQGPVRAPLVRGGASATSSSSGASTATANAGSGAGTSGGTIIARKASLASNSALSFTVPSTGDPGILVHLPSDQFVAYDAVCTHAGCQVEYDPSSQLLICPCHGATYDPAQGARVVSGPAPAPLSSVSIRIDSAGDIIALP</sequence>
<comment type="caution">
    <text evidence="9">The sequence shown here is derived from an EMBL/GenBank/DDBJ whole genome shotgun (WGS) entry which is preliminary data.</text>
</comment>
<dbReference type="PROSITE" id="PS51296">
    <property type="entry name" value="RIESKE"/>
    <property type="match status" value="1"/>
</dbReference>
<dbReference type="PRINTS" id="PR00162">
    <property type="entry name" value="RIESKE"/>
</dbReference>
<evidence type="ECO:0000256" key="5">
    <source>
        <dbReference type="ARBA" id="ARBA00023157"/>
    </source>
</evidence>
<keyword evidence="3" id="KW-0408">Iron</keyword>
<feature type="transmembrane region" description="Helical" evidence="7">
    <location>
        <begin position="249"/>
        <end position="272"/>
    </location>
</feature>
<dbReference type="GO" id="GO:0016705">
    <property type="term" value="F:oxidoreductase activity, acting on paired donors, with incorporation or reduction of molecular oxygen"/>
    <property type="evidence" value="ECO:0007669"/>
    <property type="project" value="UniProtKB-ARBA"/>
</dbReference>
<protein>
    <recommendedName>
        <fullName evidence="8">Rieske domain-containing protein</fullName>
    </recommendedName>
</protein>
<reference evidence="9 10" key="1">
    <citation type="submission" date="2016-08" db="EMBL/GenBank/DDBJ databases">
        <title>Analysis of Carbohydrate Active Enzymes in Thermogemmatispora T81 Reveals Carbohydrate Degradation Ability.</title>
        <authorList>
            <person name="Tomazini A."/>
            <person name="Lal S."/>
            <person name="Stott M."/>
            <person name="Henrissat B."/>
            <person name="Polikarpov I."/>
            <person name="Sparling R."/>
            <person name="Levin D.B."/>
        </authorList>
    </citation>
    <scope>NUCLEOTIDE SEQUENCE [LARGE SCALE GENOMIC DNA]</scope>
    <source>
        <strain evidence="9 10">T81</strain>
    </source>
</reference>
<accession>A0A328VNV8</accession>
<evidence type="ECO:0000259" key="8">
    <source>
        <dbReference type="PROSITE" id="PS51296"/>
    </source>
</evidence>
<feature type="region of interest" description="Disordered" evidence="6">
    <location>
        <begin position="1"/>
        <end position="32"/>
    </location>
</feature>
<evidence type="ECO:0000313" key="10">
    <source>
        <dbReference type="Proteomes" id="UP000248706"/>
    </source>
</evidence>
<keyword evidence="1" id="KW-0001">2Fe-2S</keyword>
<evidence type="ECO:0000256" key="3">
    <source>
        <dbReference type="ARBA" id="ARBA00023004"/>
    </source>
</evidence>
<dbReference type="InterPro" id="IPR017941">
    <property type="entry name" value="Rieske_2Fe-2S"/>
</dbReference>
<dbReference type="GO" id="GO:0004497">
    <property type="term" value="F:monooxygenase activity"/>
    <property type="evidence" value="ECO:0007669"/>
    <property type="project" value="UniProtKB-ARBA"/>
</dbReference>
<feature type="transmembrane region" description="Helical" evidence="7">
    <location>
        <begin position="122"/>
        <end position="142"/>
    </location>
</feature>
<dbReference type="PANTHER" id="PTHR39157">
    <property type="entry name" value="INTEGRAL MEMBRANE PROTEIN-RELATED"/>
    <property type="match status" value="1"/>
</dbReference>
<keyword evidence="4" id="KW-0411">Iron-sulfur</keyword>
<evidence type="ECO:0000256" key="6">
    <source>
        <dbReference type="SAM" id="MobiDB-lite"/>
    </source>
</evidence>
<dbReference type="InterPro" id="IPR007301">
    <property type="entry name" value="DoxD"/>
</dbReference>
<dbReference type="GO" id="GO:0016020">
    <property type="term" value="C:membrane"/>
    <property type="evidence" value="ECO:0007669"/>
    <property type="project" value="InterPro"/>
</dbReference>
<keyword evidence="10" id="KW-1185">Reference proteome</keyword>
<keyword evidence="2" id="KW-0479">Metal-binding</keyword>
<organism evidence="9 10">
    <name type="scientific">Thermogemmatispora tikiterensis</name>
    <dbReference type="NCBI Taxonomy" id="1825093"/>
    <lineage>
        <taxon>Bacteria</taxon>
        <taxon>Bacillati</taxon>
        <taxon>Chloroflexota</taxon>
        <taxon>Ktedonobacteria</taxon>
        <taxon>Thermogemmatisporales</taxon>
        <taxon>Thermogemmatisporaceae</taxon>
        <taxon>Thermogemmatispora</taxon>
    </lineage>
</organism>
<dbReference type="RefSeq" id="WP_189362011.1">
    <property type="nucleotide sequence ID" value="NZ_MCIF01000002.1"/>
</dbReference>
<keyword evidence="7" id="KW-0812">Transmembrane</keyword>
<dbReference type="GO" id="GO:0046872">
    <property type="term" value="F:metal ion binding"/>
    <property type="evidence" value="ECO:0007669"/>
    <property type="project" value="UniProtKB-KW"/>
</dbReference>
<feature type="transmembrane region" description="Helical" evidence="7">
    <location>
        <begin position="40"/>
        <end position="58"/>
    </location>
</feature>
<evidence type="ECO:0000256" key="7">
    <source>
        <dbReference type="SAM" id="Phobius"/>
    </source>
</evidence>
<dbReference type="Proteomes" id="UP000248706">
    <property type="component" value="Unassembled WGS sequence"/>
</dbReference>
<dbReference type="Gene3D" id="2.102.10.10">
    <property type="entry name" value="Rieske [2Fe-2S] iron-sulphur domain"/>
    <property type="match status" value="1"/>
</dbReference>
<proteinExistence type="predicted"/>
<feature type="transmembrane region" description="Helical" evidence="7">
    <location>
        <begin position="148"/>
        <end position="167"/>
    </location>
</feature>
<dbReference type="GO" id="GO:0051537">
    <property type="term" value="F:2 iron, 2 sulfur cluster binding"/>
    <property type="evidence" value="ECO:0007669"/>
    <property type="project" value="UniProtKB-KW"/>
</dbReference>
<dbReference type="SUPFAM" id="SSF50022">
    <property type="entry name" value="ISP domain"/>
    <property type="match status" value="1"/>
</dbReference>
<feature type="region of interest" description="Disordered" evidence="6">
    <location>
        <begin position="287"/>
        <end position="313"/>
    </location>
</feature>
<evidence type="ECO:0000256" key="1">
    <source>
        <dbReference type="ARBA" id="ARBA00022714"/>
    </source>
</evidence>
<evidence type="ECO:0000313" key="9">
    <source>
        <dbReference type="EMBL" id="RAQ97470.1"/>
    </source>
</evidence>
<dbReference type="AlphaFoldDB" id="A0A328VNV8"/>
<name>A0A328VNV8_9CHLR</name>